<evidence type="ECO:0000313" key="1">
    <source>
        <dbReference type="EMBL" id="REK89278.1"/>
    </source>
</evidence>
<keyword evidence="2" id="KW-1185">Reference proteome</keyword>
<protein>
    <submittedName>
        <fullName evidence="1">Uncharacterized protein</fullName>
    </submittedName>
</protein>
<sequence length="245" mass="26847">MNDEKSGGKPDKGADEVLPKWGSHAVLTLHFPPFPDPDASGDPALAPHDPVRARQVVEELGTVGEVLEQLPERPIGDVPDPEVRADLELVAVGCWGNVVHIVEPALGSDLLTEAMTEEIRRQRERHPQARIVGSLEIDYGNSYCEDVVDLPGGEKAYAGGWDCDDDWEFLGDAEEVLRAIGVDRGPAAEAGFDLDEEPRDRVWSDLGTLAIWGLHSGAGGRQVSVFRVRRTEEAAFHLEEVWFGR</sequence>
<gene>
    <name evidence="1" type="ORF">DY245_15990</name>
</gene>
<name>A0A371Q3H7_STRIH</name>
<dbReference type="Proteomes" id="UP000262477">
    <property type="component" value="Unassembled WGS sequence"/>
</dbReference>
<reference evidence="1 2" key="1">
    <citation type="submission" date="2018-08" db="EMBL/GenBank/DDBJ databases">
        <title>Streptomyces NEAU-D10 sp. nov., a novel Actinomycete isolated from soil.</title>
        <authorList>
            <person name="Jin L."/>
        </authorList>
    </citation>
    <scope>NUCLEOTIDE SEQUENCE [LARGE SCALE GENOMIC DNA]</scope>
    <source>
        <strain evidence="1 2">NEAU-D10</strain>
    </source>
</reference>
<dbReference type="AlphaFoldDB" id="A0A371Q3H7"/>
<organism evidence="1 2">
    <name type="scientific">Streptomyces inhibens</name>
    <dbReference type="NCBI Taxonomy" id="2293571"/>
    <lineage>
        <taxon>Bacteria</taxon>
        <taxon>Bacillati</taxon>
        <taxon>Actinomycetota</taxon>
        <taxon>Actinomycetes</taxon>
        <taxon>Kitasatosporales</taxon>
        <taxon>Streptomycetaceae</taxon>
        <taxon>Streptomyces</taxon>
    </lineage>
</organism>
<dbReference type="EMBL" id="QUAC01000127">
    <property type="protein sequence ID" value="REK89278.1"/>
    <property type="molecule type" value="Genomic_DNA"/>
</dbReference>
<comment type="caution">
    <text evidence="1">The sequence shown here is derived from an EMBL/GenBank/DDBJ whole genome shotgun (WGS) entry which is preliminary data.</text>
</comment>
<dbReference type="Pfam" id="PF19859">
    <property type="entry name" value="DUF6333"/>
    <property type="match status" value="1"/>
</dbReference>
<evidence type="ECO:0000313" key="2">
    <source>
        <dbReference type="Proteomes" id="UP000262477"/>
    </source>
</evidence>
<accession>A0A371Q3H7</accession>
<proteinExistence type="predicted"/>